<sequence length="279" mass="32638">MSGNFWKSSHFEQWILEKHDLLRERGEDLKILSEEEHQKIMIFFVNFIQAIGQDANLKIRMQAIATACVYFRRFYARRSFRDVDPFLLAPTCILLASKVEESGMVSLTKLISSVQSALKKWPYLNQDLMIRQPLLQEAEFCMLEIMDCCLIVYHPYRPLNQIIQDMKSTGGVLNTDQLYQDAWRVCNDSLRSDVALLYAPHQIAIASLIVASILNGRDKEKELKNWFSELAVDYEKIFEIEQMIFNMYRVWKSFDESDQLLGLLAKLPRPNGQIQQKRE</sequence>
<keyword evidence="2 3" id="KW-0195">Cyclin</keyword>
<dbReference type="InterPro" id="IPR031658">
    <property type="entry name" value="Cyclin_C_2"/>
</dbReference>
<dbReference type="InterPro" id="IPR036915">
    <property type="entry name" value="Cyclin-like_sf"/>
</dbReference>
<dbReference type="InterPro" id="IPR043198">
    <property type="entry name" value="Cyclin/Ssn8"/>
</dbReference>
<dbReference type="PIRSF" id="PIRSF028758">
    <property type="entry name" value="Cyclin, C/H/G types"/>
    <property type="match status" value="1"/>
</dbReference>
<proteinExistence type="inferred from homology"/>
<dbReference type="InterPro" id="IPR006671">
    <property type="entry name" value="Cyclin_N"/>
</dbReference>
<name>A0A915CXG0_9BILA</name>
<evidence type="ECO:0000313" key="6">
    <source>
        <dbReference type="WBParaSite" id="jg13621"/>
    </source>
</evidence>
<dbReference type="Pfam" id="PF00134">
    <property type="entry name" value="Cyclin_N"/>
    <property type="match status" value="1"/>
</dbReference>
<reference evidence="6" key="1">
    <citation type="submission" date="2022-11" db="UniProtKB">
        <authorList>
            <consortium name="WormBaseParasite"/>
        </authorList>
    </citation>
    <scope>IDENTIFICATION</scope>
</reference>
<evidence type="ECO:0000259" key="4">
    <source>
        <dbReference type="SMART" id="SM00385"/>
    </source>
</evidence>
<protein>
    <submittedName>
        <fullName evidence="6">Cyclin-like domain-containing protein</fullName>
    </submittedName>
</protein>
<comment type="similarity">
    <text evidence="1">Belongs to the cyclin family. Cyclin C subfamily.</text>
</comment>
<dbReference type="Pfam" id="PF16899">
    <property type="entry name" value="Cyclin_C_2"/>
    <property type="match status" value="1"/>
</dbReference>
<feature type="domain" description="Cyclin-like" evidence="4">
    <location>
        <begin position="46"/>
        <end position="144"/>
    </location>
</feature>
<keyword evidence="5" id="KW-1185">Reference proteome</keyword>
<dbReference type="AlphaFoldDB" id="A0A915CXG0"/>
<evidence type="ECO:0000256" key="3">
    <source>
        <dbReference type="RuleBase" id="RU000383"/>
    </source>
</evidence>
<dbReference type="Proteomes" id="UP000887574">
    <property type="component" value="Unplaced"/>
</dbReference>
<evidence type="ECO:0000256" key="1">
    <source>
        <dbReference type="ARBA" id="ARBA00008638"/>
    </source>
</evidence>
<dbReference type="PANTHER" id="PTHR10026">
    <property type="entry name" value="CYCLIN"/>
    <property type="match status" value="1"/>
</dbReference>
<accession>A0A915CXG0</accession>
<feature type="domain" description="Cyclin-like" evidence="4">
    <location>
        <begin position="157"/>
        <end position="246"/>
    </location>
</feature>
<dbReference type="CDD" id="cd20514">
    <property type="entry name" value="CYCLIN_CCNC_rpt2"/>
    <property type="match status" value="1"/>
</dbReference>
<dbReference type="InterPro" id="IPR013763">
    <property type="entry name" value="Cyclin-like_dom"/>
</dbReference>
<dbReference type="CDD" id="cd20513">
    <property type="entry name" value="CYCLIN_CCNC_rpt1"/>
    <property type="match status" value="1"/>
</dbReference>
<dbReference type="SUPFAM" id="SSF47954">
    <property type="entry name" value="Cyclin-like"/>
    <property type="match status" value="2"/>
</dbReference>
<organism evidence="5 6">
    <name type="scientific">Ditylenchus dipsaci</name>
    <dbReference type="NCBI Taxonomy" id="166011"/>
    <lineage>
        <taxon>Eukaryota</taxon>
        <taxon>Metazoa</taxon>
        <taxon>Ecdysozoa</taxon>
        <taxon>Nematoda</taxon>
        <taxon>Chromadorea</taxon>
        <taxon>Rhabditida</taxon>
        <taxon>Tylenchina</taxon>
        <taxon>Tylenchomorpha</taxon>
        <taxon>Sphaerularioidea</taxon>
        <taxon>Anguinidae</taxon>
        <taxon>Anguininae</taxon>
        <taxon>Ditylenchus</taxon>
    </lineage>
</organism>
<dbReference type="GO" id="GO:0006357">
    <property type="term" value="P:regulation of transcription by RNA polymerase II"/>
    <property type="evidence" value="ECO:0007669"/>
    <property type="project" value="InterPro"/>
</dbReference>
<evidence type="ECO:0000256" key="2">
    <source>
        <dbReference type="ARBA" id="ARBA00023127"/>
    </source>
</evidence>
<dbReference type="GO" id="GO:0016538">
    <property type="term" value="F:cyclin-dependent protein serine/threonine kinase regulator activity"/>
    <property type="evidence" value="ECO:0007669"/>
    <property type="project" value="InterPro"/>
</dbReference>
<dbReference type="Gene3D" id="1.10.472.10">
    <property type="entry name" value="Cyclin-like"/>
    <property type="match status" value="2"/>
</dbReference>
<dbReference type="WBParaSite" id="jg13621">
    <property type="protein sequence ID" value="jg13621"/>
    <property type="gene ID" value="jg13621"/>
</dbReference>
<dbReference type="SMART" id="SM00385">
    <property type="entry name" value="CYCLIN"/>
    <property type="match status" value="2"/>
</dbReference>
<evidence type="ECO:0000313" key="5">
    <source>
        <dbReference type="Proteomes" id="UP000887574"/>
    </source>
</evidence>